<dbReference type="InterPro" id="IPR036291">
    <property type="entry name" value="NAD(P)-bd_dom_sf"/>
</dbReference>
<proteinExistence type="inferred from homology"/>
<dbReference type="PROSITE" id="PS00065">
    <property type="entry name" value="D_2_HYDROXYACID_DH_1"/>
    <property type="match status" value="1"/>
</dbReference>
<dbReference type="Pfam" id="PF02826">
    <property type="entry name" value="2-Hacid_dh_C"/>
    <property type="match status" value="1"/>
</dbReference>
<dbReference type="PROSITE" id="PS00671">
    <property type="entry name" value="D_2_HYDROXYACID_DH_3"/>
    <property type="match status" value="1"/>
</dbReference>
<evidence type="ECO:0000313" key="5">
    <source>
        <dbReference type="EMBL" id="GAJ00288.1"/>
    </source>
</evidence>
<reference evidence="5" key="1">
    <citation type="journal article" date="2014" name="Front. Microbiol.">
        <title>High frequency of phylogenetically diverse reductive dehalogenase-homologous genes in deep subseafloor sedimentary metagenomes.</title>
        <authorList>
            <person name="Kawai M."/>
            <person name="Futagami T."/>
            <person name="Toyoda A."/>
            <person name="Takaki Y."/>
            <person name="Nishi S."/>
            <person name="Hori S."/>
            <person name="Arai W."/>
            <person name="Tsubouchi T."/>
            <person name="Morono Y."/>
            <person name="Uchiyama I."/>
            <person name="Ito T."/>
            <person name="Fujiyama A."/>
            <person name="Inagaki F."/>
            <person name="Takami H."/>
        </authorList>
    </citation>
    <scope>NUCLEOTIDE SEQUENCE</scope>
    <source>
        <strain evidence="5">Expedition CK06-06</strain>
    </source>
</reference>
<evidence type="ECO:0000259" key="4">
    <source>
        <dbReference type="Pfam" id="PF02826"/>
    </source>
</evidence>
<dbReference type="AlphaFoldDB" id="X1T4N6"/>
<name>X1T4N6_9ZZZZ</name>
<comment type="caution">
    <text evidence="5">The sequence shown here is derived from an EMBL/GenBank/DDBJ whole genome shotgun (WGS) entry which is preliminary data.</text>
</comment>
<accession>X1T4N6</accession>
<dbReference type="PANTHER" id="PTHR42789:SF1">
    <property type="entry name" value="D-ISOMER SPECIFIC 2-HYDROXYACID DEHYDROGENASE FAMILY PROTEIN (AFU_ORTHOLOGUE AFUA_6G10090)"/>
    <property type="match status" value="1"/>
</dbReference>
<gene>
    <name evidence="5" type="ORF">S12H4_37563</name>
</gene>
<feature type="non-terminal residue" evidence="5">
    <location>
        <position position="201"/>
    </location>
</feature>
<dbReference type="InterPro" id="IPR029753">
    <property type="entry name" value="D-isomer_DH_CS"/>
</dbReference>
<organism evidence="5">
    <name type="scientific">marine sediment metagenome</name>
    <dbReference type="NCBI Taxonomy" id="412755"/>
    <lineage>
        <taxon>unclassified sequences</taxon>
        <taxon>metagenomes</taxon>
        <taxon>ecological metagenomes</taxon>
    </lineage>
</organism>
<dbReference type="InterPro" id="IPR029752">
    <property type="entry name" value="D-isomer_DH_CS1"/>
</dbReference>
<dbReference type="EMBL" id="BARW01022523">
    <property type="protein sequence ID" value="GAJ00288.1"/>
    <property type="molecule type" value="Genomic_DNA"/>
</dbReference>
<keyword evidence="3" id="KW-0520">NAD</keyword>
<evidence type="ECO:0000256" key="3">
    <source>
        <dbReference type="ARBA" id="ARBA00023027"/>
    </source>
</evidence>
<dbReference type="GO" id="GO:0016491">
    <property type="term" value="F:oxidoreductase activity"/>
    <property type="evidence" value="ECO:0007669"/>
    <property type="project" value="UniProtKB-KW"/>
</dbReference>
<evidence type="ECO:0000256" key="1">
    <source>
        <dbReference type="ARBA" id="ARBA00005854"/>
    </source>
</evidence>
<comment type="similarity">
    <text evidence="1">Belongs to the D-isomer specific 2-hydroxyacid dehydrogenase family.</text>
</comment>
<dbReference type="Gene3D" id="3.40.50.720">
    <property type="entry name" value="NAD(P)-binding Rossmann-like Domain"/>
    <property type="match status" value="2"/>
</dbReference>
<dbReference type="GO" id="GO:0051287">
    <property type="term" value="F:NAD binding"/>
    <property type="evidence" value="ECO:0007669"/>
    <property type="project" value="InterPro"/>
</dbReference>
<dbReference type="InterPro" id="IPR050857">
    <property type="entry name" value="D-2-hydroxyacid_DH"/>
</dbReference>
<keyword evidence="2" id="KW-0560">Oxidoreductase</keyword>
<feature type="domain" description="D-isomer specific 2-hydroxyacid dehydrogenase NAD-binding" evidence="4">
    <location>
        <begin position="1"/>
        <end position="147"/>
    </location>
</feature>
<dbReference type="InterPro" id="IPR006140">
    <property type="entry name" value="D-isomer_DH_NAD-bd"/>
</dbReference>
<dbReference type="SUPFAM" id="SSF51735">
    <property type="entry name" value="NAD(P)-binding Rossmann-fold domains"/>
    <property type="match status" value="1"/>
</dbReference>
<protein>
    <recommendedName>
        <fullName evidence="4">D-isomer specific 2-hydroxyacid dehydrogenase NAD-binding domain-containing protein</fullName>
    </recommendedName>
</protein>
<sequence length="201" mass="21849">MGTEVRDKTLGIIGLGNVGAEVAKRAHGLQMRLIGYDPFISPERADNLHVDIVPLEKLIREADYITLHIPLLEETRNIIGAKQLKLVKPTTYIINTARGGLIDEEALVEAINKNNLAGAAIDVFLEEPCTESILFKNENIIVTPHLGASTREAQSLAASDIARQIIDVFNGHPARYAVNAPLISAEALPILAPYLKTSQTV</sequence>
<dbReference type="PANTHER" id="PTHR42789">
    <property type="entry name" value="D-ISOMER SPECIFIC 2-HYDROXYACID DEHYDROGENASE FAMILY PROTEIN (AFU_ORTHOLOGUE AFUA_6G10090)"/>
    <property type="match status" value="1"/>
</dbReference>
<evidence type="ECO:0000256" key="2">
    <source>
        <dbReference type="ARBA" id="ARBA00023002"/>
    </source>
</evidence>